<dbReference type="Gene3D" id="3.40.50.300">
    <property type="entry name" value="P-loop containing nucleotide triphosphate hydrolases"/>
    <property type="match status" value="1"/>
</dbReference>
<dbReference type="InterPro" id="IPR036627">
    <property type="entry name" value="CobW-likC_sf"/>
</dbReference>
<evidence type="ECO:0000256" key="2">
    <source>
        <dbReference type="ARBA" id="ARBA00022801"/>
    </source>
</evidence>
<dbReference type="Gene3D" id="3.30.1220.10">
    <property type="entry name" value="CobW-like, C-terminal domain"/>
    <property type="match status" value="1"/>
</dbReference>
<evidence type="ECO:0000256" key="6">
    <source>
        <dbReference type="ARBA" id="ARBA00049117"/>
    </source>
</evidence>
<protein>
    <submittedName>
        <fullName evidence="9">Cobalamin synthesis protein P47K</fullName>
    </submittedName>
</protein>
<dbReference type="SUPFAM" id="SSF52540">
    <property type="entry name" value="P-loop containing nucleoside triphosphate hydrolases"/>
    <property type="match status" value="1"/>
</dbReference>
<dbReference type="Pfam" id="PF02492">
    <property type="entry name" value="cobW"/>
    <property type="match status" value="1"/>
</dbReference>
<dbReference type="PANTHER" id="PTHR13748">
    <property type="entry name" value="COBW-RELATED"/>
    <property type="match status" value="1"/>
</dbReference>
<gene>
    <name evidence="9" type="ORF">KL86DES1_10850</name>
</gene>
<comment type="similarity">
    <text evidence="4">Belongs to the SIMIBI class G3E GTPase family. ZNG1 subfamily.</text>
</comment>
<feature type="domain" description="CobW/HypB/UreG nucleotide-binding" evidence="7">
    <location>
        <begin position="305"/>
        <end position="474"/>
    </location>
</feature>
<evidence type="ECO:0000313" key="9">
    <source>
        <dbReference type="EMBL" id="SCM71077.1"/>
    </source>
</evidence>
<keyword evidence="3" id="KW-0143">Chaperone</keyword>
<evidence type="ECO:0000259" key="7">
    <source>
        <dbReference type="Pfam" id="PF02492"/>
    </source>
</evidence>
<reference evidence="9" key="1">
    <citation type="submission" date="2016-08" db="EMBL/GenBank/DDBJ databases">
        <authorList>
            <person name="Seilhamer J.J."/>
        </authorList>
    </citation>
    <scope>NUCLEOTIDE SEQUENCE</scope>
    <source>
        <strain evidence="9">86-1</strain>
    </source>
</reference>
<dbReference type="GO" id="GO:0016787">
    <property type="term" value="F:hydrolase activity"/>
    <property type="evidence" value="ECO:0007669"/>
    <property type="project" value="UniProtKB-KW"/>
</dbReference>
<keyword evidence="2" id="KW-0378">Hydrolase</keyword>
<dbReference type="InterPro" id="IPR051316">
    <property type="entry name" value="Zinc-reg_GTPase_activator"/>
</dbReference>
<evidence type="ECO:0000256" key="1">
    <source>
        <dbReference type="ARBA" id="ARBA00022741"/>
    </source>
</evidence>
<feature type="domain" description="CobW C-terminal" evidence="8">
    <location>
        <begin position="524"/>
        <end position="601"/>
    </location>
</feature>
<sequence>MRLDALLPRPLSPETDAESPSILNCLLTGIHLDRKRARRLGWRGVHPSNQLYAAWTCRVAGSPHVYGLVFLNESTERSFLHGTFTAHVFPHAADSILDKFPLQALSIALGEDYEERMRNLSLHAPELAPFCMGSLQLVTALDGKGLALSLSAPARYCHISREGIAARPFPDSDSCAAGDTAGDTAGERWIVPPGGAECDVPAFRLLLPLFTTLADTAATMFEERPRLSLHMAPQKPRGAEGDASPTLSLKAEMGACPQPRPLTAFPGNGRPIKFPSLSSEGKVLERLPGRRRQIPATPGADLPVMHILTGFLGAGKTTFLRRWLDYLNGREQFAAVIQNEFGRIGLDAVLTRGETHVEALDEGCVCCSLADSLRPGLQRLLEAAPAEQIILETTGLANPANVLESLYDLSDMVRPGLVITVADALAWDEAGAGISMAQVAQADVIIANKADAVSEQRLQTVLCDLRRRNPRAVIFPAVEGNITFANLEALHTAWLDAHRSPPSRAPRLQPFSAAGNINHTTEGFGSFCLTLPQVVSTEDIWRMVDGAGPGLCRAKGIVNLRRDGAVVAAVAQYAAGRLEFEEAPDGADERYMVFIGVNLSPPDTPGQGASAVR</sequence>
<dbReference type="EMBL" id="FMJC01000001">
    <property type="protein sequence ID" value="SCM71077.1"/>
    <property type="molecule type" value="Genomic_DNA"/>
</dbReference>
<dbReference type="SUPFAM" id="SSF90002">
    <property type="entry name" value="Hypothetical protein YjiA, C-terminal domain"/>
    <property type="match status" value="1"/>
</dbReference>
<evidence type="ECO:0000256" key="4">
    <source>
        <dbReference type="ARBA" id="ARBA00034320"/>
    </source>
</evidence>
<evidence type="ECO:0000259" key="8">
    <source>
        <dbReference type="Pfam" id="PF07683"/>
    </source>
</evidence>
<dbReference type="GO" id="GO:0000166">
    <property type="term" value="F:nucleotide binding"/>
    <property type="evidence" value="ECO:0007669"/>
    <property type="project" value="UniProtKB-KW"/>
</dbReference>
<organism evidence="9">
    <name type="scientific">uncultured Desulfovibrio sp</name>
    <dbReference type="NCBI Taxonomy" id="167968"/>
    <lineage>
        <taxon>Bacteria</taxon>
        <taxon>Pseudomonadati</taxon>
        <taxon>Thermodesulfobacteriota</taxon>
        <taxon>Desulfovibrionia</taxon>
        <taxon>Desulfovibrionales</taxon>
        <taxon>Desulfovibrionaceae</taxon>
        <taxon>Desulfovibrio</taxon>
        <taxon>environmental samples</taxon>
    </lineage>
</organism>
<accession>A0A212L0R7</accession>
<name>A0A212L0R7_9BACT</name>
<comment type="catalytic activity">
    <reaction evidence="6">
        <text>GTP + H2O = GDP + phosphate + H(+)</text>
        <dbReference type="Rhea" id="RHEA:19669"/>
        <dbReference type="ChEBI" id="CHEBI:15377"/>
        <dbReference type="ChEBI" id="CHEBI:15378"/>
        <dbReference type="ChEBI" id="CHEBI:37565"/>
        <dbReference type="ChEBI" id="CHEBI:43474"/>
        <dbReference type="ChEBI" id="CHEBI:58189"/>
    </reaction>
    <physiologicalReaction direction="left-to-right" evidence="6">
        <dbReference type="Rhea" id="RHEA:19670"/>
    </physiologicalReaction>
</comment>
<keyword evidence="1" id="KW-0547">Nucleotide-binding</keyword>
<dbReference type="InterPro" id="IPR003495">
    <property type="entry name" value="CobW/HypB/UreG_nucleotide-bd"/>
</dbReference>
<proteinExistence type="inferred from homology"/>
<dbReference type="GO" id="GO:0005737">
    <property type="term" value="C:cytoplasm"/>
    <property type="evidence" value="ECO:0007669"/>
    <property type="project" value="TreeGrafter"/>
</dbReference>
<dbReference type="CDD" id="cd03112">
    <property type="entry name" value="CobW-like"/>
    <property type="match status" value="1"/>
</dbReference>
<evidence type="ECO:0000256" key="5">
    <source>
        <dbReference type="ARBA" id="ARBA00045658"/>
    </source>
</evidence>
<comment type="function">
    <text evidence="5">Zinc chaperone that directly transfers zinc cofactor to target proteins, thereby activating them. Zinc is transferred from the CXCC motif in the GTPase domain to the zinc binding site in target proteins in a process requiring GTP hydrolysis.</text>
</comment>
<dbReference type="PANTHER" id="PTHR13748:SF62">
    <property type="entry name" value="COBW DOMAIN-CONTAINING PROTEIN"/>
    <property type="match status" value="1"/>
</dbReference>
<dbReference type="RefSeq" id="WP_179979627.1">
    <property type="nucleotide sequence ID" value="NZ_LT608333.1"/>
</dbReference>
<dbReference type="InterPro" id="IPR011629">
    <property type="entry name" value="CobW-like_C"/>
</dbReference>
<dbReference type="AlphaFoldDB" id="A0A212L0R7"/>
<evidence type="ECO:0000256" key="3">
    <source>
        <dbReference type="ARBA" id="ARBA00023186"/>
    </source>
</evidence>
<dbReference type="InterPro" id="IPR027417">
    <property type="entry name" value="P-loop_NTPase"/>
</dbReference>
<dbReference type="Pfam" id="PF07683">
    <property type="entry name" value="CobW_C"/>
    <property type="match status" value="1"/>
</dbReference>